<name>A0AAI8V9U7_9PEZI</name>
<evidence type="ECO:0000256" key="6">
    <source>
        <dbReference type="SAM" id="MobiDB-lite"/>
    </source>
</evidence>
<comment type="caution">
    <text evidence="7">The sequence shown here is derived from an EMBL/GenBank/DDBJ whole genome shotgun (WGS) entry which is preliminary data.</text>
</comment>
<protein>
    <submittedName>
        <fullName evidence="7">Uu.00g110900.m01.CDS01</fullName>
    </submittedName>
</protein>
<sequence length="803" mass="86481">MEQPIGPQARPKSRPKANDSSRPGAYACEACRAAKSTAYLVRVYKLNRPHAGVRGTRGSASSEPVREPGAPRTHLGREYIFSRVFPVIFHLGSRLPRTSEAELPPPPPGPGKTFSIDFNMAAAEEPNADFDNLRQRHESFIADLVSGSDPGSDNCAMLSSDPDPGKAFSFNDLSSGATPSSSSTTTASGSTNANAANTDSSHRRRPIAELGIKPQFNLDSAAKLLASFRAMLPHFPCVVLPDDADVRSLARDSPFVLLAILAVTSCSTSLQGHSLYDEEFRKVLGLKFVAGGDRSLELLQGLLVYCSWYPFHLRPKNRQLFQYLRMAVDMVHDLELDQESDLNLSWQRPVERDSKIQNIRAFLACFYASSTYSWAWSKPTTLRYSSWITRCSDALEQASALEQDHVLVWLVRLQYILAELHEVQINARAFRDPQSEHYRGLIRMGLEPQLRDFQSRMPDGISTAPSIVMTSLSADMYLLAAPLLSTRAAQVQRTEEEPLDPEIFLAAAHTARAFLDYVAALPPEQMAWFSGADYTHFVVAVILAYRLSFPVASCPGYDFVGGRRVLDFGGVLRTMAAGSGSGNGDGDEDGDGGSGKGGRGKGAGEREGGWGEGRSKKKTDHVAALRVVLAAVRESFEKKSAALDSATAAATTATEMGSSSNSNSSSGGSSSSSSSRRDPSACPMLNGSLEEHLPLWAGQQGAALPGFSGFYTPQSGSRSGSTGVLTDPFSFSSVDNLDLDLVAMGQLGDHQGGGGGGGGKPPVVFRDLWDTMTTGWPAAGMDMGDVDWTAERDDVEYPDFGGL</sequence>
<evidence type="ECO:0000256" key="4">
    <source>
        <dbReference type="ARBA" id="ARBA00023163"/>
    </source>
</evidence>
<feature type="region of interest" description="Disordered" evidence="6">
    <location>
        <begin position="168"/>
        <end position="204"/>
    </location>
</feature>
<feature type="compositionally biased region" description="Low complexity" evidence="6">
    <location>
        <begin position="653"/>
        <end position="674"/>
    </location>
</feature>
<feature type="compositionally biased region" description="Gly residues" evidence="6">
    <location>
        <begin position="592"/>
        <end position="601"/>
    </location>
</feature>
<dbReference type="EMBL" id="CAUWAG010000006">
    <property type="protein sequence ID" value="CAJ2503696.1"/>
    <property type="molecule type" value="Genomic_DNA"/>
</dbReference>
<dbReference type="InterPro" id="IPR051089">
    <property type="entry name" value="prtT"/>
</dbReference>
<evidence type="ECO:0000256" key="3">
    <source>
        <dbReference type="ARBA" id="ARBA00023125"/>
    </source>
</evidence>
<dbReference type="GO" id="GO:0000981">
    <property type="term" value="F:DNA-binding transcription factor activity, RNA polymerase II-specific"/>
    <property type="evidence" value="ECO:0007669"/>
    <property type="project" value="TreeGrafter"/>
</dbReference>
<dbReference type="PANTHER" id="PTHR31845">
    <property type="entry name" value="FINGER DOMAIN PROTEIN, PUTATIVE-RELATED"/>
    <property type="match status" value="1"/>
</dbReference>
<evidence type="ECO:0000256" key="1">
    <source>
        <dbReference type="ARBA" id="ARBA00004123"/>
    </source>
</evidence>
<dbReference type="PANTHER" id="PTHR31845:SF10">
    <property type="entry name" value="ZN(II)2CYS6 TRANSCRIPTION FACTOR (EUROFUNG)"/>
    <property type="match status" value="1"/>
</dbReference>
<keyword evidence="8" id="KW-1185">Reference proteome</keyword>
<dbReference type="CDD" id="cd12148">
    <property type="entry name" value="fungal_TF_MHR"/>
    <property type="match status" value="1"/>
</dbReference>
<keyword evidence="3" id="KW-0238">DNA-binding</keyword>
<feature type="region of interest" description="Disordered" evidence="6">
    <location>
        <begin position="577"/>
        <end position="617"/>
    </location>
</feature>
<proteinExistence type="predicted"/>
<feature type="compositionally biased region" description="Low complexity" evidence="6">
    <location>
        <begin position="174"/>
        <end position="199"/>
    </location>
</feature>
<evidence type="ECO:0000256" key="5">
    <source>
        <dbReference type="ARBA" id="ARBA00023242"/>
    </source>
</evidence>
<keyword evidence="2" id="KW-0805">Transcription regulation</keyword>
<organism evidence="7 8">
    <name type="scientific">Anthostomella pinea</name>
    <dbReference type="NCBI Taxonomy" id="933095"/>
    <lineage>
        <taxon>Eukaryota</taxon>
        <taxon>Fungi</taxon>
        <taxon>Dikarya</taxon>
        <taxon>Ascomycota</taxon>
        <taxon>Pezizomycotina</taxon>
        <taxon>Sordariomycetes</taxon>
        <taxon>Xylariomycetidae</taxon>
        <taxon>Xylariales</taxon>
        <taxon>Xylariaceae</taxon>
        <taxon>Anthostomella</taxon>
    </lineage>
</organism>
<feature type="region of interest" description="Disordered" evidence="6">
    <location>
        <begin position="1"/>
        <end position="24"/>
    </location>
</feature>
<comment type="subcellular location">
    <subcellularLocation>
        <location evidence="1">Nucleus</location>
    </subcellularLocation>
</comment>
<dbReference type="GO" id="GO:0005634">
    <property type="term" value="C:nucleus"/>
    <property type="evidence" value="ECO:0007669"/>
    <property type="project" value="UniProtKB-SubCell"/>
</dbReference>
<evidence type="ECO:0000256" key="2">
    <source>
        <dbReference type="ARBA" id="ARBA00023015"/>
    </source>
</evidence>
<gene>
    <name evidence="7" type="ORF">KHLLAP_LOCUS4164</name>
</gene>
<feature type="region of interest" description="Disordered" evidence="6">
    <location>
        <begin position="51"/>
        <end position="72"/>
    </location>
</feature>
<keyword evidence="5" id="KW-0539">Nucleus</keyword>
<keyword evidence="4" id="KW-0804">Transcription</keyword>
<evidence type="ECO:0000313" key="8">
    <source>
        <dbReference type="Proteomes" id="UP001295740"/>
    </source>
</evidence>
<dbReference type="AlphaFoldDB" id="A0AAI8V9U7"/>
<dbReference type="Proteomes" id="UP001295740">
    <property type="component" value="Unassembled WGS sequence"/>
</dbReference>
<dbReference type="GO" id="GO:0000976">
    <property type="term" value="F:transcription cis-regulatory region binding"/>
    <property type="evidence" value="ECO:0007669"/>
    <property type="project" value="TreeGrafter"/>
</dbReference>
<feature type="region of interest" description="Disordered" evidence="6">
    <location>
        <begin position="653"/>
        <end position="686"/>
    </location>
</feature>
<accession>A0AAI8V9U7</accession>
<evidence type="ECO:0000313" key="7">
    <source>
        <dbReference type="EMBL" id="CAJ2503696.1"/>
    </source>
</evidence>
<reference evidence="7" key="1">
    <citation type="submission" date="2023-10" db="EMBL/GenBank/DDBJ databases">
        <authorList>
            <person name="Hackl T."/>
        </authorList>
    </citation>
    <scope>NUCLEOTIDE SEQUENCE</scope>
</reference>